<dbReference type="PANTHER" id="PTHR43072">
    <property type="entry name" value="N-ACETYLTRANSFERASE"/>
    <property type="match status" value="1"/>
</dbReference>
<comment type="caution">
    <text evidence="4">The sequence shown here is derived from an EMBL/GenBank/DDBJ whole genome shotgun (WGS) entry which is preliminary data.</text>
</comment>
<dbReference type="PANTHER" id="PTHR43072:SF23">
    <property type="entry name" value="UPF0039 PROTEIN C11D3.02C"/>
    <property type="match status" value="1"/>
</dbReference>
<name>A0A4R2GV75_9HYPH</name>
<dbReference type="PROSITE" id="PS51186">
    <property type="entry name" value="GNAT"/>
    <property type="match status" value="1"/>
</dbReference>
<evidence type="ECO:0000313" key="4">
    <source>
        <dbReference type="EMBL" id="TCO14739.1"/>
    </source>
</evidence>
<dbReference type="Proteomes" id="UP000294881">
    <property type="component" value="Unassembled WGS sequence"/>
</dbReference>
<evidence type="ECO:0000313" key="5">
    <source>
        <dbReference type="Proteomes" id="UP000294881"/>
    </source>
</evidence>
<evidence type="ECO:0000256" key="2">
    <source>
        <dbReference type="ARBA" id="ARBA00023315"/>
    </source>
</evidence>
<feature type="domain" description="N-acetyltransferase" evidence="3">
    <location>
        <begin position="17"/>
        <end position="180"/>
    </location>
</feature>
<proteinExistence type="predicted"/>
<evidence type="ECO:0000256" key="1">
    <source>
        <dbReference type="ARBA" id="ARBA00022679"/>
    </source>
</evidence>
<reference evidence="4 5" key="1">
    <citation type="submission" date="2019-03" db="EMBL/GenBank/DDBJ databases">
        <title>Genomic Encyclopedia of Type Strains, Phase IV (KMG-IV): sequencing the most valuable type-strain genomes for metagenomic binning, comparative biology and taxonomic classification.</title>
        <authorList>
            <person name="Goeker M."/>
        </authorList>
    </citation>
    <scope>NUCLEOTIDE SEQUENCE [LARGE SCALE GENOMIC DNA]</scope>
    <source>
        <strain evidence="4 5">DSM 22958</strain>
    </source>
</reference>
<dbReference type="SUPFAM" id="SSF55729">
    <property type="entry name" value="Acyl-CoA N-acyltransferases (Nat)"/>
    <property type="match status" value="1"/>
</dbReference>
<organism evidence="4 5">
    <name type="scientific">Camelimonas lactis</name>
    <dbReference type="NCBI Taxonomy" id="659006"/>
    <lineage>
        <taxon>Bacteria</taxon>
        <taxon>Pseudomonadati</taxon>
        <taxon>Pseudomonadota</taxon>
        <taxon>Alphaproteobacteria</taxon>
        <taxon>Hyphomicrobiales</taxon>
        <taxon>Chelatococcaceae</taxon>
        <taxon>Camelimonas</taxon>
    </lineage>
</organism>
<evidence type="ECO:0000259" key="3">
    <source>
        <dbReference type="PROSITE" id="PS51186"/>
    </source>
</evidence>
<dbReference type="InterPro" id="IPR000182">
    <property type="entry name" value="GNAT_dom"/>
</dbReference>
<keyword evidence="2" id="KW-0012">Acyltransferase</keyword>
<gene>
    <name evidence="4" type="ORF">EV666_103247</name>
</gene>
<dbReference type="AlphaFoldDB" id="A0A4R2GV75"/>
<accession>A0A4R2GV75</accession>
<dbReference type="InterPro" id="IPR016181">
    <property type="entry name" value="Acyl_CoA_acyltransferase"/>
</dbReference>
<dbReference type="CDD" id="cd04301">
    <property type="entry name" value="NAT_SF"/>
    <property type="match status" value="1"/>
</dbReference>
<dbReference type="EMBL" id="SLWL01000003">
    <property type="protein sequence ID" value="TCO14739.1"/>
    <property type="molecule type" value="Genomic_DNA"/>
</dbReference>
<dbReference type="RefSeq" id="WP_280990826.1">
    <property type="nucleotide sequence ID" value="NZ_JBHUNN010000002.1"/>
</dbReference>
<sequence>MTGDPAIKGMAAMPEAPQVRAATTADAPAILDIYNYAVRETTAVWTETPASLDNRLALMAERAARGYPFLVAELAGGVVAGYATFGDFRHFDGYAATVEHSVYVGPQFHRRGVARALMPPLIDAARACGKHVMVGAIAADNEASIRLHAAFGFEKTGLMPQVGRKFGRWLDLLWMQKILSGD</sequence>
<dbReference type="Gene3D" id="3.40.630.30">
    <property type="match status" value="1"/>
</dbReference>
<dbReference type="GO" id="GO:0016747">
    <property type="term" value="F:acyltransferase activity, transferring groups other than amino-acyl groups"/>
    <property type="evidence" value="ECO:0007669"/>
    <property type="project" value="InterPro"/>
</dbReference>
<dbReference type="Pfam" id="PF13420">
    <property type="entry name" value="Acetyltransf_4"/>
    <property type="match status" value="1"/>
</dbReference>
<keyword evidence="1 4" id="KW-0808">Transferase</keyword>
<keyword evidence="5" id="KW-1185">Reference proteome</keyword>
<protein>
    <submittedName>
        <fullName evidence="4">Phosphinothricin acetyltransferase</fullName>
    </submittedName>
</protein>